<keyword evidence="1" id="KW-0560">Oxidoreductase</keyword>
<proteinExistence type="predicted"/>
<dbReference type="InterPro" id="IPR036188">
    <property type="entry name" value="FAD/NAD-bd_sf"/>
</dbReference>
<protein>
    <submittedName>
        <fullName evidence="4">Monooxygenase FAD-binding protein</fullName>
    </submittedName>
</protein>
<dbReference type="eggNOG" id="COG0654">
    <property type="taxonomic scope" value="Bacteria"/>
</dbReference>
<evidence type="ECO:0000313" key="5">
    <source>
        <dbReference type="Proteomes" id="UP000000292"/>
    </source>
</evidence>
<dbReference type="Gene3D" id="3.30.70.2450">
    <property type="match status" value="1"/>
</dbReference>
<reference evidence="5" key="2">
    <citation type="submission" date="2011-06" db="EMBL/GenBank/DDBJ databases">
        <title>The complete genome sequence of Alicyclobacillus acidocaldarius sp. Tc-4-1.</title>
        <authorList>
            <person name="Chen Y."/>
            <person name="He Y."/>
            <person name="Dong Z."/>
            <person name="Hu S."/>
        </authorList>
    </citation>
    <scope>NUCLEOTIDE SEQUENCE [LARGE SCALE GENOMIC DNA]</scope>
    <source>
        <strain evidence="5">Tc-4-1</strain>
    </source>
</reference>
<accession>F8ICS8</accession>
<dbReference type="Gene3D" id="3.50.50.60">
    <property type="entry name" value="FAD/NAD(P)-binding domain"/>
    <property type="match status" value="1"/>
</dbReference>
<dbReference type="Pfam" id="PF01494">
    <property type="entry name" value="FAD_binding_3"/>
    <property type="match status" value="1"/>
</dbReference>
<keyword evidence="4" id="KW-0503">Monooxygenase</keyword>
<evidence type="ECO:0000256" key="2">
    <source>
        <dbReference type="ARBA" id="ARBA00023027"/>
    </source>
</evidence>
<evidence type="ECO:0000256" key="1">
    <source>
        <dbReference type="ARBA" id="ARBA00023002"/>
    </source>
</evidence>
<dbReference type="Proteomes" id="UP000000292">
    <property type="component" value="Chromosome"/>
</dbReference>
<dbReference type="HOGENOM" id="CLU_009665_20_0_9"/>
<dbReference type="PANTHER" id="PTHR43476:SF4">
    <property type="entry name" value="BLR0106 PROTEIN"/>
    <property type="match status" value="1"/>
</dbReference>
<dbReference type="PATRIC" id="fig|1048834.4.peg.1725"/>
<evidence type="ECO:0000259" key="3">
    <source>
        <dbReference type="Pfam" id="PF01494"/>
    </source>
</evidence>
<dbReference type="InterPro" id="IPR002938">
    <property type="entry name" value="FAD-bd"/>
</dbReference>
<dbReference type="InterPro" id="IPR050631">
    <property type="entry name" value="PheA/TfdB_FAD_monoxygenase"/>
</dbReference>
<name>F8ICS8_ALIAT</name>
<dbReference type="EMBL" id="CP002902">
    <property type="protein sequence ID" value="AEJ43743.1"/>
    <property type="molecule type" value="Genomic_DNA"/>
</dbReference>
<dbReference type="RefSeq" id="WP_014464603.1">
    <property type="nucleotide sequence ID" value="NC_017167.1"/>
</dbReference>
<dbReference type="PANTHER" id="PTHR43476">
    <property type="entry name" value="3-(3-HYDROXY-PHENYL)PROPIONATE/3-HYDROXYCINNAMIC ACID HYDROXYLASE"/>
    <property type="match status" value="1"/>
</dbReference>
<dbReference type="KEGG" id="aad:TC41_1825"/>
<dbReference type="GO" id="GO:0071949">
    <property type="term" value="F:FAD binding"/>
    <property type="evidence" value="ECO:0007669"/>
    <property type="project" value="InterPro"/>
</dbReference>
<reference evidence="4 5" key="1">
    <citation type="journal article" date="2011" name="J. Bacteriol.">
        <title>Complete Genome Sequence of Alicyclobacillus acidocaldarius Strain Tc-4-1.</title>
        <authorList>
            <person name="Chen Y."/>
            <person name="He Y."/>
            <person name="Zhang B."/>
            <person name="Yang J."/>
            <person name="Li W."/>
            <person name="Dong Z."/>
            <person name="Hu S."/>
        </authorList>
    </citation>
    <scope>NUCLEOTIDE SEQUENCE [LARGE SCALE GENOMIC DNA]</scope>
    <source>
        <strain evidence="4 5">Tc-4-1</strain>
    </source>
</reference>
<gene>
    <name evidence="4" type="ordered locus">TC41_1825</name>
</gene>
<dbReference type="OrthoDB" id="9766816at2"/>
<dbReference type="PRINTS" id="PR00420">
    <property type="entry name" value="RNGMNOXGNASE"/>
</dbReference>
<sequence>MTYFGEDRSKPVLVVGAGPVGLTAALALRRYNIPVVVLEAEPQGRLRPGSRAIFIHRATLQLLEAVYTGLGFTLARHGLVWPVKRTFFRGREVYVRRYPPVDPSQLPPFTSLPQVEIERYLYEACLQAGVEFAWSQRVEDVEVKADGVRLSASSGVTWEAPYVVAADGARSDVRRAVGIRMEGSRSANAFVVVDVQEDLDHPLPLERVFHYQHPAVDGRNVLFVPFSGGWRIDLQLFEDDNEEAFSGVDGVRSWLPRVMDKKYADRITWVSTYQFLQVVAASFTDEVRRVLLVGEAAHLFAPFGARGLNSGVADAVSAARAIARALETASASEARRAVEEFAEERRRAALYNRNAAGIALEHLQGTSIGMRMKRYAGAVLSPIWQEFGRWLDEGPYGPKSGPPGLDTKY</sequence>
<keyword evidence="2" id="KW-0520">NAD</keyword>
<feature type="domain" description="FAD-binding" evidence="3">
    <location>
        <begin position="11"/>
        <end position="333"/>
    </location>
</feature>
<evidence type="ECO:0000313" key="4">
    <source>
        <dbReference type="EMBL" id="AEJ43743.1"/>
    </source>
</evidence>
<dbReference type="GO" id="GO:0004497">
    <property type="term" value="F:monooxygenase activity"/>
    <property type="evidence" value="ECO:0007669"/>
    <property type="project" value="UniProtKB-KW"/>
</dbReference>
<dbReference type="STRING" id="1048834.TC41_1825"/>
<organism evidence="4 5">
    <name type="scientific">Alicyclobacillus acidocaldarius (strain Tc-4-1)</name>
    <name type="common">Bacillus acidocaldarius</name>
    <dbReference type="NCBI Taxonomy" id="1048834"/>
    <lineage>
        <taxon>Bacteria</taxon>
        <taxon>Bacillati</taxon>
        <taxon>Bacillota</taxon>
        <taxon>Bacilli</taxon>
        <taxon>Bacillales</taxon>
        <taxon>Alicyclobacillaceae</taxon>
        <taxon>Alicyclobacillus</taxon>
    </lineage>
</organism>
<dbReference type="AlphaFoldDB" id="F8ICS8"/>
<dbReference type="SUPFAM" id="SSF51905">
    <property type="entry name" value="FAD/NAD(P)-binding domain"/>
    <property type="match status" value="1"/>
</dbReference>